<gene>
    <name evidence="6" type="primary">ugpC</name>
    <name evidence="6" type="ORF">G8O29_06915</name>
</gene>
<dbReference type="InterPro" id="IPR027417">
    <property type="entry name" value="P-loop_NTPase"/>
</dbReference>
<dbReference type="InterPro" id="IPR017871">
    <property type="entry name" value="ABC_transporter-like_CS"/>
</dbReference>
<dbReference type="RefSeq" id="WP_166402515.1">
    <property type="nucleotide sequence ID" value="NZ_JAANHS010000004.1"/>
</dbReference>
<keyword evidence="7" id="KW-1185">Reference proteome</keyword>
<dbReference type="CDD" id="cd03301">
    <property type="entry name" value="ABC_MalK_N"/>
    <property type="match status" value="1"/>
</dbReference>
<dbReference type="GO" id="GO:0005524">
    <property type="term" value="F:ATP binding"/>
    <property type="evidence" value="ECO:0007669"/>
    <property type="project" value="UniProtKB-KW"/>
</dbReference>
<dbReference type="PROSITE" id="PS00211">
    <property type="entry name" value="ABC_TRANSPORTER_1"/>
    <property type="match status" value="1"/>
</dbReference>
<dbReference type="NCBIfam" id="NF008653">
    <property type="entry name" value="PRK11650.1"/>
    <property type="match status" value="1"/>
</dbReference>
<proteinExistence type="inferred from homology"/>
<dbReference type="InterPro" id="IPR013611">
    <property type="entry name" value="Transp-assoc_OB_typ2"/>
</dbReference>
<keyword evidence="4 6" id="KW-0067">ATP-binding</keyword>
<dbReference type="InterPro" id="IPR003439">
    <property type="entry name" value="ABC_transporter-like_ATP-bd"/>
</dbReference>
<evidence type="ECO:0000256" key="1">
    <source>
        <dbReference type="ARBA" id="ARBA00005417"/>
    </source>
</evidence>
<sequence length="362" mass="38344">MAGIVLDRVSKRFGSVDVIRDLSLEIGAGEFVVFLGPSVSGKTTLLRMIAGLESIGSGTLTIDGVRSEGLAPGQRNLAMVFQNYALYPHMTVAENMAFGLRNIGLPAATIKARVAEAARMLAMEKLLARRPAELSGGQRQRVAIGRAIVKEPKAFLFDEPLSNLDAGLRVRTRVELAELHQRLGSTMIYVTHDQTEAMTLADRIVILNNCRIEQVGTPMEVYSDPASRFVASFIGSPAMNFLPVTLDAGDGRPVARLGDGSTVPLPALPPAAGPWELGIRPEALTVAENGPLRGTATVVERLGDRTLVYARLGDGSQVIAQDRGKSAVRAGDAIGLAVDPAALHLFDAEGRAAPLLPGARAA</sequence>
<dbReference type="InterPro" id="IPR047641">
    <property type="entry name" value="ABC_transpr_MalK/UgpC-like"/>
</dbReference>
<dbReference type="InterPro" id="IPR012340">
    <property type="entry name" value="NA-bd_OB-fold"/>
</dbReference>
<name>A0ABX0G5E7_9RHOB</name>
<protein>
    <submittedName>
        <fullName evidence="6">Sn-glycerol-3-phosphate ABC transporter ATP-binding protein UgpC</fullName>
    </submittedName>
</protein>
<dbReference type="PANTHER" id="PTHR43875:SF1">
    <property type="entry name" value="OSMOPROTECTIVE COMPOUNDS UPTAKE ATP-BINDING PROTEIN GGTA"/>
    <property type="match status" value="1"/>
</dbReference>
<evidence type="ECO:0000313" key="6">
    <source>
        <dbReference type="EMBL" id="NHB76472.1"/>
    </source>
</evidence>
<comment type="caution">
    <text evidence="6">The sequence shown here is derived from an EMBL/GenBank/DDBJ whole genome shotgun (WGS) entry which is preliminary data.</text>
</comment>
<dbReference type="SMART" id="SM00382">
    <property type="entry name" value="AAA"/>
    <property type="match status" value="1"/>
</dbReference>
<keyword evidence="3" id="KW-0547">Nucleotide-binding</keyword>
<evidence type="ECO:0000259" key="5">
    <source>
        <dbReference type="PROSITE" id="PS50893"/>
    </source>
</evidence>
<feature type="domain" description="ABC transporter" evidence="5">
    <location>
        <begin position="4"/>
        <end position="234"/>
    </location>
</feature>
<dbReference type="Pfam" id="PF00005">
    <property type="entry name" value="ABC_tran"/>
    <property type="match status" value="1"/>
</dbReference>
<dbReference type="PANTHER" id="PTHR43875">
    <property type="entry name" value="MALTODEXTRIN IMPORT ATP-BINDING PROTEIN MSMX"/>
    <property type="match status" value="1"/>
</dbReference>
<evidence type="ECO:0000256" key="4">
    <source>
        <dbReference type="ARBA" id="ARBA00022840"/>
    </source>
</evidence>
<dbReference type="Gene3D" id="2.40.50.140">
    <property type="entry name" value="Nucleic acid-binding proteins"/>
    <property type="match status" value="1"/>
</dbReference>
<dbReference type="InterPro" id="IPR008995">
    <property type="entry name" value="Mo/tungstate-bd_C_term_dom"/>
</dbReference>
<dbReference type="PROSITE" id="PS50893">
    <property type="entry name" value="ABC_TRANSPORTER_2"/>
    <property type="match status" value="1"/>
</dbReference>
<dbReference type="SUPFAM" id="SSF50331">
    <property type="entry name" value="MOP-like"/>
    <property type="match status" value="1"/>
</dbReference>
<dbReference type="Gene3D" id="3.40.50.300">
    <property type="entry name" value="P-loop containing nucleotide triphosphate hydrolases"/>
    <property type="match status" value="1"/>
</dbReference>
<comment type="similarity">
    <text evidence="1">Belongs to the ABC transporter superfamily.</text>
</comment>
<evidence type="ECO:0000313" key="7">
    <source>
        <dbReference type="Proteomes" id="UP001515660"/>
    </source>
</evidence>
<dbReference type="Gene3D" id="2.40.50.100">
    <property type="match status" value="1"/>
</dbReference>
<dbReference type="SUPFAM" id="SSF52540">
    <property type="entry name" value="P-loop containing nucleoside triphosphate hydrolases"/>
    <property type="match status" value="1"/>
</dbReference>
<dbReference type="EMBL" id="JAANHS010000004">
    <property type="protein sequence ID" value="NHB76472.1"/>
    <property type="molecule type" value="Genomic_DNA"/>
</dbReference>
<evidence type="ECO:0000256" key="2">
    <source>
        <dbReference type="ARBA" id="ARBA00022448"/>
    </source>
</evidence>
<accession>A0ABX0G5E7</accession>
<dbReference type="Pfam" id="PF08402">
    <property type="entry name" value="TOBE_2"/>
    <property type="match status" value="1"/>
</dbReference>
<dbReference type="InterPro" id="IPR015855">
    <property type="entry name" value="ABC_transpr_MalK-like"/>
</dbReference>
<reference evidence="6 7" key="1">
    <citation type="journal article" date="2022" name="Microorganisms">
        <title>Genome Sequence and Characterization of a Xanthorhodopsin-Containing, Aerobic Anoxygenic Phototrophic Rhodobacter Species, Isolated from Mesophilic Conditions at Yellowstone National Park.</title>
        <authorList>
            <person name="Kyndt J.A."/>
            <person name="Robertson S."/>
            <person name="Shoffstall I.B."/>
            <person name="Ramaley R.F."/>
            <person name="Meyer T.E."/>
        </authorList>
    </citation>
    <scope>NUCLEOTIDE SEQUENCE [LARGE SCALE GENOMIC DNA]</scope>
    <source>
        <strain evidence="6 7">M37P</strain>
    </source>
</reference>
<dbReference type="Proteomes" id="UP001515660">
    <property type="component" value="Unassembled WGS sequence"/>
</dbReference>
<keyword evidence="2" id="KW-0813">Transport</keyword>
<organism evidence="6 7">
    <name type="scientific">Rhodobacter calidifons</name>
    <dbReference type="NCBI Taxonomy" id="2715277"/>
    <lineage>
        <taxon>Bacteria</taxon>
        <taxon>Pseudomonadati</taxon>
        <taxon>Pseudomonadota</taxon>
        <taxon>Alphaproteobacteria</taxon>
        <taxon>Rhodobacterales</taxon>
        <taxon>Rhodobacter group</taxon>
        <taxon>Rhodobacter</taxon>
    </lineage>
</organism>
<dbReference type="InterPro" id="IPR003593">
    <property type="entry name" value="AAA+_ATPase"/>
</dbReference>
<evidence type="ECO:0000256" key="3">
    <source>
        <dbReference type="ARBA" id="ARBA00022741"/>
    </source>
</evidence>